<dbReference type="Proteomes" id="UP000790709">
    <property type="component" value="Unassembled WGS sequence"/>
</dbReference>
<comment type="caution">
    <text evidence="1">The sequence shown here is derived from an EMBL/GenBank/DDBJ whole genome shotgun (WGS) entry which is preliminary data.</text>
</comment>
<name>A0ACB8B0Q0_9AGAM</name>
<dbReference type="EMBL" id="MU266678">
    <property type="protein sequence ID" value="KAH7919252.1"/>
    <property type="molecule type" value="Genomic_DNA"/>
</dbReference>
<keyword evidence="2" id="KW-1185">Reference proteome</keyword>
<evidence type="ECO:0000313" key="1">
    <source>
        <dbReference type="EMBL" id="KAH7919252.1"/>
    </source>
</evidence>
<sequence length="284" mass="30907">MSRETASRRRAATACHPAPAGTRPERRRRLGHPVATSAPHKLSSVFSTWYTRVRVPLKRPAQPQQDIPLEQEASTVQAAGLVTNGHATSVNTGNRYALAKSPVPADVPNRSTPPDEQPIVPVSPELPTDPQTRVTSTVQPSVPARPWSRNIRERWFSSTVFQSNRQLPAPRSEWPPPLPEIETNDAAGVPGSGAELPGTTTMTTIRTRSLKIMTQSRITRTQGAWMPSASWSVLGGGGTLLFFAAARISDVNLGPTLARSRVVIQSDQPSGCILRHIKFFTLHS</sequence>
<evidence type="ECO:0000313" key="2">
    <source>
        <dbReference type="Proteomes" id="UP000790709"/>
    </source>
</evidence>
<protein>
    <submittedName>
        <fullName evidence="1">Uncharacterized protein</fullName>
    </submittedName>
</protein>
<proteinExistence type="predicted"/>
<gene>
    <name evidence="1" type="ORF">BV22DRAFT_1051170</name>
</gene>
<reference evidence="1" key="1">
    <citation type="journal article" date="2021" name="New Phytol.">
        <title>Evolutionary innovations through gain and loss of genes in the ectomycorrhizal Boletales.</title>
        <authorList>
            <person name="Wu G."/>
            <person name="Miyauchi S."/>
            <person name="Morin E."/>
            <person name="Kuo A."/>
            <person name="Drula E."/>
            <person name="Varga T."/>
            <person name="Kohler A."/>
            <person name="Feng B."/>
            <person name="Cao Y."/>
            <person name="Lipzen A."/>
            <person name="Daum C."/>
            <person name="Hundley H."/>
            <person name="Pangilinan J."/>
            <person name="Johnson J."/>
            <person name="Barry K."/>
            <person name="LaButti K."/>
            <person name="Ng V."/>
            <person name="Ahrendt S."/>
            <person name="Min B."/>
            <person name="Choi I.G."/>
            <person name="Park H."/>
            <person name="Plett J.M."/>
            <person name="Magnuson J."/>
            <person name="Spatafora J.W."/>
            <person name="Nagy L.G."/>
            <person name="Henrissat B."/>
            <person name="Grigoriev I.V."/>
            <person name="Yang Z.L."/>
            <person name="Xu J."/>
            <person name="Martin F.M."/>
        </authorList>
    </citation>
    <scope>NUCLEOTIDE SEQUENCE</scope>
    <source>
        <strain evidence="1">KUC20120723A-06</strain>
    </source>
</reference>
<organism evidence="1 2">
    <name type="scientific">Leucogyrophana mollusca</name>
    <dbReference type="NCBI Taxonomy" id="85980"/>
    <lineage>
        <taxon>Eukaryota</taxon>
        <taxon>Fungi</taxon>
        <taxon>Dikarya</taxon>
        <taxon>Basidiomycota</taxon>
        <taxon>Agaricomycotina</taxon>
        <taxon>Agaricomycetes</taxon>
        <taxon>Agaricomycetidae</taxon>
        <taxon>Boletales</taxon>
        <taxon>Boletales incertae sedis</taxon>
        <taxon>Leucogyrophana</taxon>
    </lineage>
</organism>
<accession>A0ACB8B0Q0</accession>